<accession>A0ABW8IM11</accession>
<dbReference type="Pfam" id="PF04519">
    <property type="entry name" value="Bactofilin"/>
    <property type="match status" value="1"/>
</dbReference>
<evidence type="ECO:0000313" key="2">
    <source>
        <dbReference type="EMBL" id="MFK2856249.1"/>
    </source>
</evidence>
<evidence type="ECO:0000256" key="1">
    <source>
        <dbReference type="ARBA" id="ARBA00044755"/>
    </source>
</evidence>
<dbReference type="EMBL" id="JADIKI010000023">
    <property type="protein sequence ID" value="MFK2856249.1"/>
    <property type="molecule type" value="Genomic_DNA"/>
</dbReference>
<dbReference type="PANTHER" id="PTHR35024:SF4">
    <property type="entry name" value="POLYMER-FORMING CYTOSKELETAL PROTEIN"/>
    <property type="match status" value="1"/>
</dbReference>
<keyword evidence="3" id="KW-1185">Reference proteome</keyword>
<reference evidence="2 3" key="1">
    <citation type="submission" date="2020-10" db="EMBL/GenBank/DDBJ databases">
        <title>Phylogeny of dyella-like bacteria.</title>
        <authorList>
            <person name="Fu J."/>
        </authorList>
    </citation>
    <scope>NUCLEOTIDE SEQUENCE [LARGE SCALE GENOMIC DNA]</scope>
    <source>
        <strain evidence="2 3">DHG40</strain>
    </source>
</reference>
<gene>
    <name evidence="2" type="ORF">ISP18_16715</name>
</gene>
<proteinExistence type="inferred from homology"/>
<name>A0ABW8IM11_9GAMM</name>
<comment type="caution">
    <text evidence="2">The sequence shown here is derived from an EMBL/GenBank/DDBJ whole genome shotgun (WGS) entry which is preliminary data.</text>
</comment>
<dbReference type="InterPro" id="IPR007607">
    <property type="entry name" value="BacA/B"/>
</dbReference>
<dbReference type="Proteomes" id="UP001620409">
    <property type="component" value="Unassembled WGS sequence"/>
</dbReference>
<dbReference type="PANTHER" id="PTHR35024">
    <property type="entry name" value="HYPOTHETICAL CYTOSOLIC PROTEIN"/>
    <property type="match status" value="1"/>
</dbReference>
<protein>
    <submittedName>
        <fullName evidence="2">Polymer-forming cytoskeletal protein</fullName>
    </submittedName>
</protein>
<comment type="similarity">
    <text evidence="1">Belongs to the bactofilin family.</text>
</comment>
<evidence type="ECO:0000313" key="3">
    <source>
        <dbReference type="Proteomes" id="UP001620409"/>
    </source>
</evidence>
<sequence length="142" mass="15297">MLSRNKRNEPTSSRHADTSLIAQGTIIRGDVRFTGTLHVEGRIEGAVLGEGANAVFTLSEHGQVQGEVRVPHAMINGQVTGDIYASERLELATQARVVGDVRYSSLEMAAGAQVNGRIAHQGDDHVHRELPAPELRHETATA</sequence>
<organism evidence="2 3">
    <name type="scientific">Dyella humi</name>
    <dbReference type="NCBI Taxonomy" id="1770547"/>
    <lineage>
        <taxon>Bacteria</taxon>
        <taxon>Pseudomonadati</taxon>
        <taxon>Pseudomonadota</taxon>
        <taxon>Gammaproteobacteria</taxon>
        <taxon>Lysobacterales</taxon>
        <taxon>Rhodanobacteraceae</taxon>
        <taxon>Dyella</taxon>
    </lineage>
</organism>
<dbReference type="RefSeq" id="WP_380014620.1">
    <property type="nucleotide sequence ID" value="NZ_JADIKI010000023.1"/>
</dbReference>